<feature type="compositionally biased region" description="Low complexity" evidence="1">
    <location>
        <begin position="51"/>
        <end position="64"/>
    </location>
</feature>
<comment type="caution">
    <text evidence="2">The sequence shown here is derived from an EMBL/GenBank/DDBJ whole genome shotgun (WGS) entry which is preliminary data.</text>
</comment>
<evidence type="ECO:0000256" key="1">
    <source>
        <dbReference type="SAM" id="MobiDB-lite"/>
    </source>
</evidence>
<dbReference type="Proteomes" id="UP001589575">
    <property type="component" value="Unassembled WGS sequence"/>
</dbReference>
<gene>
    <name evidence="2" type="ORF">ACFFX0_15450</name>
</gene>
<evidence type="ECO:0000313" key="2">
    <source>
        <dbReference type="EMBL" id="MFB9072515.1"/>
    </source>
</evidence>
<evidence type="ECO:0000313" key="3">
    <source>
        <dbReference type="Proteomes" id="UP001589575"/>
    </source>
</evidence>
<dbReference type="EMBL" id="JBHMFI010000001">
    <property type="protein sequence ID" value="MFB9072515.1"/>
    <property type="molecule type" value="Genomic_DNA"/>
</dbReference>
<organism evidence="2 3">
    <name type="scientific">Citricoccus parietis</name>
    <dbReference type="NCBI Taxonomy" id="592307"/>
    <lineage>
        <taxon>Bacteria</taxon>
        <taxon>Bacillati</taxon>
        <taxon>Actinomycetota</taxon>
        <taxon>Actinomycetes</taxon>
        <taxon>Micrococcales</taxon>
        <taxon>Micrococcaceae</taxon>
        <taxon>Citricoccus</taxon>
    </lineage>
</organism>
<accession>A0ABV5G0R5</accession>
<protein>
    <submittedName>
        <fullName evidence="2">Uncharacterized protein</fullName>
    </submittedName>
</protein>
<keyword evidence="3" id="KW-1185">Reference proteome</keyword>
<proteinExistence type="predicted"/>
<name>A0ABV5G0R5_9MICC</name>
<feature type="region of interest" description="Disordered" evidence="1">
    <location>
        <begin position="1"/>
        <end position="121"/>
    </location>
</feature>
<reference evidence="2 3" key="1">
    <citation type="submission" date="2024-09" db="EMBL/GenBank/DDBJ databases">
        <authorList>
            <person name="Sun Q."/>
            <person name="Mori K."/>
        </authorList>
    </citation>
    <scope>NUCLEOTIDE SEQUENCE [LARGE SCALE GENOMIC DNA]</scope>
    <source>
        <strain evidence="2 3">CCM 7609</strain>
    </source>
</reference>
<sequence>MTSPPRGPAISTSTRSGWPLPPAWRPSGWMPGPRPLRCATPTRAPRPEGAPSSSRSPTTSWRYRSVPRSRPRWGTPGASRRARLPPWLSPDRARCRPSDCPSTARRPMEGPSIVGRRTTPRSRPNWIRWPPRCARRRGRCWSPAGVCWTPRAAPRRCETWPTVWEPYWRPP</sequence>